<name>A0A9Q0FSW9_9ROSI</name>
<dbReference type="PANTHER" id="PTHR31286">
    <property type="entry name" value="GLYCINE-RICH CELL WALL STRUCTURAL PROTEIN 1.8-LIKE"/>
    <property type="match status" value="1"/>
</dbReference>
<evidence type="ECO:0000313" key="3">
    <source>
        <dbReference type="Proteomes" id="UP001141552"/>
    </source>
</evidence>
<evidence type="ECO:0000313" key="2">
    <source>
        <dbReference type="EMBL" id="KAJ4835821.1"/>
    </source>
</evidence>
<evidence type="ECO:0000256" key="1">
    <source>
        <dbReference type="SAM" id="MobiDB-lite"/>
    </source>
</evidence>
<dbReference type="AlphaFoldDB" id="A0A9Q0FSW9"/>
<proteinExistence type="predicted"/>
<dbReference type="Proteomes" id="UP001141552">
    <property type="component" value="Unassembled WGS sequence"/>
</dbReference>
<dbReference type="PANTHER" id="PTHR31286:SF99">
    <property type="entry name" value="DUF4283 DOMAIN-CONTAINING PROTEIN"/>
    <property type="match status" value="1"/>
</dbReference>
<organism evidence="2 3">
    <name type="scientific">Turnera subulata</name>
    <dbReference type="NCBI Taxonomy" id="218843"/>
    <lineage>
        <taxon>Eukaryota</taxon>
        <taxon>Viridiplantae</taxon>
        <taxon>Streptophyta</taxon>
        <taxon>Embryophyta</taxon>
        <taxon>Tracheophyta</taxon>
        <taxon>Spermatophyta</taxon>
        <taxon>Magnoliopsida</taxon>
        <taxon>eudicotyledons</taxon>
        <taxon>Gunneridae</taxon>
        <taxon>Pentapetalae</taxon>
        <taxon>rosids</taxon>
        <taxon>fabids</taxon>
        <taxon>Malpighiales</taxon>
        <taxon>Passifloraceae</taxon>
        <taxon>Turnera</taxon>
    </lineage>
</organism>
<dbReference type="OrthoDB" id="1302764at2759"/>
<gene>
    <name evidence="2" type="ORF">Tsubulata_031362</name>
</gene>
<keyword evidence="3" id="KW-1185">Reference proteome</keyword>
<feature type="region of interest" description="Disordered" evidence="1">
    <location>
        <begin position="241"/>
        <end position="261"/>
    </location>
</feature>
<accession>A0A9Q0FSW9</accession>
<protein>
    <recommendedName>
        <fullName evidence="4">DUF4283 domain-containing protein</fullName>
    </recommendedName>
</protein>
<comment type="caution">
    <text evidence="2">The sequence shown here is derived from an EMBL/GenBank/DDBJ whole genome shotgun (WGS) entry which is preliminary data.</text>
</comment>
<reference evidence="2" key="2">
    <citation type="journal article" date="2023" name="Plants (Basel)">
        <title>Annotation of the Turnera subulata (Passifloraceae) Draft Genome Reveals the S-Locus Evolved after the Divergence of Turneroideae from Passifloroideae in a Stepwise Manner.</title>
        <authorList>
            <person name="Henning P.M."/>
            <person name="Roalson E.H."/>
            <person name="Mir W."/>
            <person name="McCubbin A.G."/>
            <person name="Shore J.S."/>
        </authorList>
    </citation>
    <scope>NUCLEOTIDE SEQUENCE</scope>
    <source>
        <strain evidence="2">F60SS</strain>
    </source>
</reference>
<evidence type="ECO:0008006" key="4">
    <source>
        <dbReference type="Google" id="ProtNLM"/>
    </source>
</evidence>
<feature type="compositionally biased region" description="Polar residues" evidence="1">
    <location>
        <begin position="249"/>
        <end position="261"/>
    </location>
</feature>
<dbReference type="InterPro" id="IPR040256">
    <property type="entry name" value="At4g02000-like"/>
</dbReference>
<dbReference type="EMBL" id="JAKUCV010004288">
    <property type="protein sequence ID" value="KAJ4835821.1"/>
    <property type="molecule type" value="Genomic_DNA"/>
</dbReference>
<reference evidence="2" key="1">
    <citation type="submission" date="2022-02" db="EMBL/GenBank/DDBJ databases">
        <authorList>
            <person name="Henning P.M."/>
            <person name="McCubbin A.G."/>
            <person name="Shore J.S."/>
        </authorList>
    </citation>
    <scope>NUCLEOTIDE SEQUENCE</scope>
    <source>
        <strain evidence="2">F60SS</strain>
        <tissue evidence="2">Leaves</tissue>
    </source>
</reference>
<feature type="region of interest" description="Disordered" evidence="1">
    <location>
        <begin position="380"/>
        <end position="411"/>
    </location>
</feature>
<sequence>MTIARTANLSCTPSSQQLPFITNFTPPADQAASGNDGWKPPDSRCVKINCDASFVCPLQPAGLGIGLYLTVQTWKPGFDVSKAPDKATVWVQIPKMPVEWYRQDDLGELSAQIGKPIRIDINTLQAERGKFARLAIEVEFNKPLVNWVEIEGTWFKVKYKDIPEFCFGCGMIGHIAETYPGKRKAQPMETGAVHSTGAIPDPVVPVGVRHTGMAMEDPQTPSCEGAAKYGHWMKVARPTRPVPRRTVESRNTAGSGASSSGVMRMGNSFELGLAVDLLHEVHRDTTLPQFQFTKEPTVPMVFQTKEAVSSGKGSGKKKEKRETRLAEVVTGAQMRKQTAGSVMVPEASVVLGMAGGSTESVKQAFVYPKDGPVAVRALRAQRDSDSESMEDMVTDDLDGAGQKSKRKFTPPLATLRSDGLILEAGIPKQQRKANKLLEDRPVGPDLPVD</sequence>
<feature type="compositionally biased region" description="Acidic residues" evidence="1">
    <location>
        <begin position="386"/>
        <end position="398"/>
    </location>
</feature>